<feature type="transmembrane region" description="Helical" evidence="1">
    <location>
        <begin position="57"/>
        <end position="78"/>
    </location>
</feature>
<keyword evidence="1" id="KW-0812">Transmembrane</keyword>
<comment type="caution">
    <text evidence="2">The sequence shown here is derived from an EMBL/GenBank/DDBJ whole genome shotgun (WGS) entry which is preliminary data.</text>
</comment>
<keyword evidence="3" id="KW-1185">Reference proteome</keyword>
<evidence type="ECO:0000313" key="2">
    <source>
        <dbReference type="EMBL" id="CAG8486767.1"/>
    </source>
</evidence>
<feature type="transmembrane region" description="Helical" evidence="1">
    <location>
        <begin position="90"/>
        <end position="111"/>
    </location>
</feature>
<name>A0A9N8WE78_9GLOM</name>
<dbReference type="AlphaFoldDB" id="A0A9N8WE78"/>
<evidence type="ECO:0000313" key="3">
    <source>
        <dbReference type="Proteomes" id="UP000789706"/>
    </source>
</evidence>
<feature type="transmembrane region" description="Helical" evidence="1">
    <location>
        <begin position="7"/>
        <end position="25"/>
    </location>
</feature>
<dbReference type="EMBL" id="CAJVPK010000273">
    <property type="protein sequence ID" value="CAG8486767.1"/>
    <property type="molecule type" value="Genomic_DNA"/>
</dbReference>
<gene>
    <name evidence="2" type="ORF">DEBURN_LOCUS3956</name>
</gene>
<dbReference type="OrthoDB" id="2418080at2759"/>
<keyword evidence="1" id="KW-0472">Membrane</keyword>
<organism evidence="2 3">
    <name type="scientific">Diversispora eburnea</name>
    <dbReference type="NCBI Taxonomy" id="1213867"/>
    <lineage>
        <taxon>Eukaryota</taxon>
        <taxon>Fungi</taxon>
        <taxon>Fungi incertae sedis</taxon>
        <taxon>Mucoromycota</taxon>
        <taxon>Glomeromycotina</taxon>
        <taxon>Glomeromycetes</taxon>
        <taxon>Diversisporales</taxon>
        <taxon>Diversisporaceae</taxon>
        <taxon>Diversispora</taxon>
    </lineage>
</organism>
<accession>A0A9N8WE78</accession>
<feature type="transmembrane region" description="Helical" evidence="1">
    <location>
        <begin position="185"/>
        <end position="211"/>
    </location>
</feature>
<evidence type="ECO:0000256" key="1">
    <source>
        <dbReference type="SAM" id="Phobius"/>
    </source>
</evidence>
<keyword evidence="1" id="KW-1133">Transmembrane helix</keyword>
<proteinExistence type="predicted"/>
<sequence length="222" mass="25274">MLNSSTFIFGTFVNVTYLVGIFRAIPLLTFHQSTANREDNQSKPTRYIPSKRSLATIYWTFVITFSLIVFILSFIRGYVILIRNDRMNNIISTIMLIIIGITNISIVFGYFKYGGLLFTLINECALITGGKDFKVKLQGEIHKAHVNKIRILSFSISILVLWSSTSYFIFAILGTLTKGNPVMLYILIIVNKFFSVFFILGTFAGIFYWYVVVDDADTFEVA</sequence>
<reference evidence="2" key="1">
    <citation type="submission" date="2021-06" db="EMBL/GenBank/DDBJ databases">
        <authorList>
            <person name="Kallberg Y."/>
            <person name="Tangrot J."/>
            <person name="Rosling A."/>
        </authorList>
    </citation>
    <scope>NUCLEOTIDE SEQUENCE</scope>
    <source>
        <strain evidence="2">AZ414A</strain>
    </source>
</reference>
<protein>
    <submittedName>
        <fullName evidence="2">624_t:CDS:1</fullName>
    </submittedName>
</protein>
<dbReference type="Proteomes" id="UP000789706">
    <property type="component" value="Unassembled WGS sequence"/>
</dbReference>
<feature type="transmembrane region" description="Helical" evidence="1">
    <location>
        <begin position="151"/>
        <end position="173"/>
    </location>
</feature>